<reference evidence="5 9" key="6">
    <citation type="submission" date="2019-09" db="EMBL/GenBank/DDBJ databases">
        <title>FDA dAtabase for Regulatory Grade micrObial Sequences (FDA-ARGOS): Supporting development and validation of Infectious Disease Dx tests.</title>
        <authorList>
            <person name="Sciortino C."/>
            <person name="Tallon L."/>
            <person name="Sadzewicz L."/>
            <person name="Vavikolanu K."/>
            <person name="Mehta A."/>
            <person name="Aluvathingal J."/>
            <person name="Nadendla S."/>
            <person name="Nandy P."/>
            <person name="Geyer C."/>
            <person name="Yan Y."/>
            <person name="Sichtig H."/>
        </authorList>
    </citation>
    <scope>NUCLEOTIDE SEQUENCE [LARGE SCALE GENOMIC DNA]</scope>
    <source>
        <strain evidence="5 9">FDAARGOS_643</strain>
    </source>
</reference>
<dbReference type="InterPro" id="IPR002740">
    <property type="entry name" value="EVE_domain"/>
</dbReference>
<dbReference type="Proteomes" id="UP000191257">
    <property type="component" value="Chromosome"/>
</dbReference>
<dbReference type="Proteomes" id="UP000229314">
    <property type="component" value="Chromosome"/>
</dbReference>
<evidence type="ECO:0000313" key="2">
    <source>
        <dbReference type="EMBL" id="ARC36182.1"/>
    </source>
</evidence>
<reference evidence="6" key="1">
    <citation type="submission" date="2017-03" db="EMBL/GenBank/DDBJ databases">
        <title>FDA dAtabase for Regulatory Grade micrObial Sequences (FDA-ARGOS): Supporting development and validation of Infectious Disease Dx tests.</title>
        <authorList>
            <person name="Minogue T."/>
            <person name="Wolcott M."/>
            <person name="Wasieloski L."/>
            <person name="Aguilar W."/>
            <person name="Moore D."/>
            <person name="Tallon L."/>
            <person name="Sadzewicz L."/>
            <person name="Sengamalay N."/>
            <person name="Ott S."/>
            <person name="Godinez A."/>
            <person name="Nagaraj S."/>
            <person name="Nadendla S."/>
            <person name="Geyer C."/>
            <person name="Sichtig H."/>
        </authorList>
    </citation>
    <scope>NUCLEOTIDE SEQUENCE [LARGE SCALE GENOMIC DNA]</scope>
    <source>
        <strain evidence="6">FDAARGOS_252</strain>
    </source>
</reference>
<dbReference type="EMBL" id="CP024422">
    <property type="protein sequence ID" value="ATQ54750.1"/>
    <property type="molecule type" value="Genomic_DNA"/>
</dbReference>
<evidence type="ECO:0000259" key="1">
    <source>
        <dbReference type="Pfam" id="PF01878"/>
    </source>
</evidence>
<sequence>MAFWLFKSEPDVFSFDDLIARGATGEQWDGVRNYQARNNMRAMKKGERGFFYHSNIGKAVVGICEVVAEAHPDSTAQDPKWECVDVRAVARLNRPVTLDEAKAEPRLAGMVLVNNSRLSVQPVSDAEWQVILDLGQGTQTL</sequence>
<dbReference type="STRING" id="147645.A6J80_07160"/>
<dbReference type="Proteomes" id="UP000324507">
    <property type="component" value="Chromosome"/>
</dbReference>
<evidence type="ECO:0000313" key="9">
    <source>
        <dbReference type="Proteomes" id="UP000324507"/>
    </source>
</evidence>
<protein>
    <submittedName>
        <fullName evidence="2">EVE domain-containing protein</fullName>
    </submittedName>
</protein>
<dbReference type="EMBL" id="CP031078">
    <property type="protein sequence ID" value="AYF02134.1"/>
    <property type="molecule type" value="Genomic_DNA"/>
</dbReference>
<reference evidence="2" key="3">
    <citation type="submission" date="2017-12" db="EMBL/GenBank/DDBJ databases">
        <title>FDA dAtabase for Regulatory Grade micrObial Sequences (FDA-ARGOS): Supporting development and validation of Infectious Disease Dx tests.</title>
        <authorList>
            <person name="Campos J."/>
            <person name="Goldberg B."/>
            <person name="Tallon L."/>
            <person name="Sadzewicz L."/>
            <person name="Sengamalay N."/>
            <person name="Ott S."/>
            <person name="Godinez A."/>
            <person name="Nagaraj S."/>
            <person name="Vyas G."/>
            <person name="Aluvathingal J."/>
            <person name="Nadendla S."/>
            <person name="Geyer C."/>
            <person name="Nandy P."/>
            <person name="Hobson J."/>
            <person name="Sichtig H."/>
        </authorList>
    </citation>
    <scope>NUCLEOTIDE SEQUENCE</scope>
    <source>
        <strain evidence="2">FDAARGOS_252</strain>
    </source>
</reference>
<dbReference type="OrthoDB" id="9791347at2"/>
<gene>
    <name evidence="2" type="ORF">A6J80_07160</name>
    <name evidence="5" type="ORF">FOB51_19660</name>
    <name evidence="4" type="ORF">PY32053_02539</name>
    <name evidence="3" type="ORF">PYTT13_02330</name>
</gene>
<dbReference type="EMBL" id="CP044081">
    <property type="protein sequence ID" value="QEU10042.1"/>
    <property type="molecule type" value="Genomic_DNA"/>
</dbReference>
<evidence type="ECO:0000313" key="7">
    <source>
        <dbReference type="Proteomes" id="UP000229314"/>
    </source>
</evidence>
<evidence type="ECO:0000313" key="4">
    <source>
        <dbReference type="EMBL" id="AYF02134.1"/>
    </source>
</evidence>
<evidence type="ECO:0000313" key="6">
    <source>
        <dbReference type="Proteomes" id="UP000191257"/>
    </source>
</evidence>
<dbReference type="InterPro" id="IPR052181">
    <property type="entry name" value="5hmC_binding"/>
</dbReference>
<evidence type="ECO:0000313" key="5">
    <source>
        <dbReference type="EMBL" id="QEU10042.1"/>
    </source>
</evidence>
<accession>A0A1V0GQQ4</accession>
<proteinExistence type="predicted"/>
<dbReference type="GeneID" id="78896506"/>
<dbReference type="Proteomes" id="UP000272010">
    <property type="component" value="Chromosome"/>
</dbReference>
<keyword evidence="6" id="KW-1185">Reference proteome</keyword>
<dbReference type="InterPro" id="IPR015947">
    <property type="entry name" value="PUA-like_sf"/>
</dbReference>
<dbReference type="Pfam" id="PF01878">
    <property type="entry name" value="EVE"/>
    <property type="match status" value="1"/>
</dbReference>
<reference evidence="8" key="5">
    <citation type="submission" date="2018-07" db="EMBL/GenBank/DDBJ databases">
        <title>Genome Structure of the Opportunistic Pathogen Paracoccus yeei (Alphaproteobacteria) and Identification of Putative Virulence Factors.</title>
        <authorList>
            <person name="Lasek R."/>
            <person name="Szuplewska M."/>
            <person name="Mitura M."/>
            <person name="Decewicz P."/>
            <person name="Chmielowska C."/>
            <person name="Pawlot A."/>
            <person name="Sentkowska D."/>
            <person name="Czarnecki J."/>
            <person name="Bartosik D."/>
        </authorList>
    </citation>
    <scope>NUCLEOTIDE SEQUENCE [LARGE SCALE GENOMIC DNA]</scope>
    <source>
        <strain evidence="8">CCUG 32053</strain>
    </source>
</reference>
<reference evidence="3 7" key="2">
    <citation type="submission" date="2017-10" db="EMBL/GenBank/DDBJ databases">
        <title>Complete genome sequence of Paracoccus yeei TT13 isolated from human skin.</title>
        <authorList>
            <person name="Lee K."/>
            <person name="Lim J.Y."/>
            <person name="Hwang I."/>
        </authorList>
    </citation>
    <scope>NUCLEOTIDE SEQUENCE [LARGE SCALE GENOMIC DNA]</scope>
    <source>
        <strain evidence="3 7">TT13</strain>
    </source>
</reference>
<dbReference type="AlphaFoldDB" id="A0A1V0GQQ4"/>
<dbReference type="eggNOG" id="COG2947">
    <property type="taxonomic scope" value="Bacteria"/>
</dbReference>
<dbReference type="InterPro" id="IPR047197">
    <property type="entry name" value="THYN1-like_EVE"/>
</dbReference>
<dbReference type="Gene3D" id="3.10.590.10">
    <property type="entry name" value="ph1033 like domains"/>
    <property type="match status" value="1"/>
</dbReference>
<reference evidence="4" key="4">
    <citation type="journal article" date="2018" name="Front. Microbiol.">
        <title>Genome Structure of the Opportunistic Pathogen Paracoccus yeei (Alphaproteobacteria) and Identification of Putative Virulence Factors.</title>
        <authorList>
            <person name="Lasek R."/>
            <person name="Szuplewska M."/>
            <person name="Mitura M."/>
            <person name="Decewicz P."/>
            <person name="Chmielowska C."/>
            <person name="Pawlot A."/>
            <person name="Sentkowska D."/>
            <person name="Czarnecki J."/>
            <person name="Bartosik D."/>
        </authorList>
    </citation>
    <scope>NUCLEOTIDE SEQUENCE</scope>
    <source>
        <strain evidence="4">CCUG 32053</strain>
    </source>
</reference>
<feature type="domain" description="EVE" evidence="1">
    <location>
        <begin position="2"/>
        <end position="133"/>
    </location>
</feature>
<name>A0A1V0GQQ4_9RHOB</name>
<organism evidence="2 6">
    <name type="scientific">Paracoccus yeei</name>
    <dbReference type="NCBI Taxonomy" id="147645"/>
    <lineage>
        <taxon>Bacteria</taxon>
        <taxon>Pseudomonadati</taxon>
        <taxon>Pseudomonadota</taxon>
        <taxon>Alphaproteobacteria</taxon>
        <taxon>Rhodobacterales</taxon>
        <taxon>Paracoccaceae</taxon>
        <taxon>Paracoccus</taxon>
    </lineage>
</organism>
<dbReference type="KEGG" id="pye:A6J80_07160"/>
<dbReference type="SUPFAM" id="SSF88697">
    <property type="entry name" value="PUA domain-like"/>
    <property type="match status" value="1"/>
</dbReference>
<dbReference type="PANTHER" id="PTHR14087">
    <property type="entry name" value="THYMOCYTE NUCLEAR PROTEIN 1"/>
    <property type="match status" value="1"/>
</dbReference>
<dbReference type="CDD" id="cd21133">
    <property type="entry name" value="EVE"/>
    <property type="match status" value="1"/>
</dbReference>
<evidence type="ECO:0000313" key="3">
    <source>
        <dbReference type="EMBL" id="ATQ54750.1"/>
    </source>
</evidence>
<dbReference type="RefSeq" id="WP_028718961.1">
    <property type="nucleotide sequence ID" value="NZ_CAJGAB010000073.1"/>
</dbReference>
<evidence type="ECO:0000313" key="8">
    <source>
        <dbReference type="Proteomes" id="UP000272010"/>
    </source>
</evidence>
<dbReference type="EMBL" id="CP020442">
    <property type="protein sequence ID" value="ARC36182.1"/>
    <property type="molecule type" value="Genomic_DNA"/>
</dbReference>
<dbReference type="PANTHER" id="PTHR14087:SF7">
    <property type="entry name" value="THYMOCYTE NUCLEAR PROTEIN 1"/>
    <property type="match status" value="1"/>
</dbReference>